<evidence type="ECO:0008006" key="4">
    <source>
        <dbReference type="Google" id="ProtNLM"/>
    </source>
</evidence>
<accession>A0AAX4J6T1</accession>
<evidence type="ECO:0000256" key="1">
    <source>
        <dbReference type="SAM" id="MobiDB-lite"/>
    </source>
</evidence>
<sequence length="400" mass="45066">MDFNEFINQQSKQLESGNFNNETEVYRPKNPILRLGNLRDANGRKYTKENALVRILPPVQGSNEFFKAFRTLGINYVKKDGNTGFTMLTLPPQDGSSVLDPYVNTWLQQGVQFSRFPNKPGLRYYIHVIEYFNQNGQLTPNTDEQGNLIIQPMELSNTGYKELLSRLSDGMLKPSPNAQHSFISENEAFIVNIAKAKKGEMSWKVNVYPNAPLGALPQGWENQLSDLEKLAQPTEEQNPSFVNWLINNVNNTEVSHDNFKFNRDTNTLGDEPTPQQTEPTQQNVDSQLPGNLGGNQQFGQGQAPENTQAPNVDWDNLAQQQSQPTQQQPQQNTNPWDNFDASDVDDSQVPFNTQEQSSQSQQKQNNQGSQQQQPPQQQKTAQNQPASVDDVLAGLDLDNL</sequence>
<name>A0AAX4J6T1_9CAUD</name>
<dbReference type="Proteomes" id="UP001432109">
    <property type="component" value="Segment"/>
</dbReference>
<feature type="region of interest" description="Disordered" evidence="1">
    <location>
        <begin position="256"/>
        <end position="400"/>
    </location>
</feature>
<feature type="compositionally biased region" description="Low complexity" evidence="1">
    <location>
        <begin position="352"/>
        <end position="384"/>
    </location>
</feature>
<protein>
    <recommendedName>
        <fullName evidence="4">Single-stranded DNA-binding protein</fullName>
    </recommendedName>
</protein>
<evidence type="ECO:0000313" key="3">
    <source>
        <dbReference type="Proteomes" id="UP001432109"/>
    </source>
</evidence>
<dbReference type="EMBL" id="PP034390">
    <property type="protein sequence ID" value="WRW34619.1"/>
    <property type="molecule type" value="Genomic_DNA"/>
</dbReference>
<proteinExistence type="predicted"/>
<gene>
    <name evidence="2" type="ORF">CF5_0143</name>
</gene>
<feature type="compositionally biased region" description="Low complexity" evidence="1">
    <location>
        <begin position="271"/>
        <end position="302"/>
    </location>
</feature>
<evidence type="ECO:0000313" key="2">
    <source>
        <dbReference type="EMBL" id="WRW34619.1"/>
    </source>
</evidence>
<feature type="compositionally biased region" description="Low complexity" evidence="1">
    <location>
        <begin position="319"/>
        <end position="335"/>
    </location>
</feature>
<reference evidence="2" key="1">
    <citation type="submission" date="2023-12" db="EMBL/GenBank/DDBJ databases">
        <title>Isolation and Characterisation of Novel Lytic Bacteriophages for therapeutic applications in Prosthetic Joint Infections.</title>
        <authorList>
            <person name="Burton N."/>
            <person name="Melo L.D.R."/>
            <person name="Pearce B."/>
            <person name="Tadesse M.D."/>
            <person name="Vryonis E."/>
            <person name="Sagona A."/>
        </authorList>
    </citation>
    <scope>NUCLEOTIDE SEQUENCE</scope>
</reference>
<organism evidence="2 3">
    <name type="scientific">Staphylococcus phage CF5</name>
    <dbReference type="NCBI Taxonomy" id="3113739"/>
    <lineage>
        <taxon>Viruses</taxon>
        <taxon>Duplodnaviria</taxon>
        <taxon>Heunggongvirae</taxon>
        <taxon>Uroviricota</taxon>
        <taxon>Caudoviricetes</taxon>
        <taxon>Herelleviridae</taxon>
        <taxon>Twortvirinae</taxon>
        <taxon>Silviavirus</taxon>
    </lineage>
</organism>